<evidence type="ECO:0000256" key="12">
    <source>
        <dbReference type="ARBA" id="ARBA00023170"/>
    </source>
</evidence>
<evidence type="ECO:0000256" key="2">
    <source>
        <dbReference type="ARBA" id="ARBA00021287"/>
    </source>
</evidence>
<dbReference type="PANTHER" id="PTHR19357">
    <property type="entry name" value="TRIGGERING RECEPTOR EXPRESSED ON MYELOID CELLS 1"/>
    <property type="match status" value="1"/>
</dbReference>
<dbReference type="SMART" id="SM00409">
    <property type="entry name" value="IG"/>
    <property type="match status" value="1"/>
</dbReference>
<dbReference type="SUPFAM" id="SSF48726">
    <property type="entry name" value="Immunoglobulin"/>
    <property type="match status" value="1"/>
</dbReference>
<dbReference type="GO" id="GO:0070945">
    <property type="term" value="P:neutrophil-mediated killing of gram-negative bacterium"/>
    <property type="evidence" value="ECO:0007669"/>
    <property type="project" value="Ensembl"/>
</dbReference>
<keyword evidence="14" id="KW-0393">Immunoglobulin domain</keyword>
<dbReference type="InterPro" id="IPR013106">
    <property type="entry name" value="Ig_V-set"/>
</dbReference>
<dbReference type="Proteomes" id="UP000694385">
    <property type="component" value="Unassembled WGS sequence"/>
</dbReference>
<evidence type="ECO:0000256" key="3">
    <source>
        <dbReference type="ARBA" id="ARBA00022475"/>
    </source>
</evidence>
<dbReference type="InterPro" id="IPR036179">
    <property type="entry name" value="Ig-like_dom_sf"/>
</dbReference>
<dbReference type="GeneTree" id="ENSGT00470000042299"/>
<evidence type="ECO:0000256" key="6">
    <source>
        <dbReference type="ARBA" id="ARBA00022729"/>
    </source>
</evidence>
<comment type="function">
    <text evidence="15">Cell surface receptor that plays important roles in innate and adaptive immunity by amplifying inflammatory responses. Upon activation by various ligands such as PGLYRP1, HMGB1 or HSP70, multimerizes and forms a complex with transmembrane adapter TYROBP/DAP12. In turn, initiates a SYK-mediated cascade of tyrosine phosphorylation, activating multiple downstream mediators such as BTK, MAPK1, MAPK3 or phospholipase C-gamma. This cascade promotes the neutrophil- and macrophage-mediated release of pro-inflammatory cytokines and/or chemokines, as well as their migration and thereby amplifies inflammatory responses that are triggered by bacterial and fungal infections. By also promoting the amplification of inflammatory signals that are initially triggered by Toll-like receptor (TLR) and NOD-like receptor engagement, plays a major role in the pathophysiology of acute and chronic inflammatory diseases of different etiologies including septic shock and atherosclerosis.</text>
</comment>
<dbReference type="Ensembl" id="ENSJJAT00000002745.1">
    <property type="protein sequence ID" value="ENSJJAP00000001693.1"/>
    <property type="gene ID" value="ENSJJAG00000002311.1"/>
</dbReference>
<evidence type="ECO:0000256" key="14">
    <source>
        <dbReference type="ARBA" id="ARBA00023319"/>
    </source>
</evidence>
<keyword evidence="6 19" id="KW-0732">Signal</keyword>
<evidence type="ECO:0000259" key="20">
    <source>
        <dbReference type="PROSITE" id="PS50835"/>
    </source>
</evidence>
<keyword evidence="7" id="KW-0391">Immunity</keyword>
<evidence type="ECO:0000313" key="21">
    <source>
        <dbReference type="Ensembl" id="ENSJJAP00000001693.1"/>
    </source>
</evidence>
<reference evidence="21" key="1">
    <citation type="submission" date="2025-08" db="UniProtKB">
        <authorList>
            <consortium name="Ensembl"/>
        </authorList>
    </citation>
    <scope>IDENTIFICATION</scope>
</reference>
<proteinExistence type="predicted"/>
<dbReference type="OMA" id="MTDIIRV"/>
<evidence type="ECO:0000313" key="22">
    <source>
        <dbReference type="Proteomes" id="UP000694385"/>
    </source>
</evidence>
<dbReference type="GO" id="GO:0072672">
    <property type="term" value="P:neutrophil extravasation"/>
    <property type="evidence" value="ECO:0007669"/>
    <property type="project" value="Ensembl"/>
</dbReference>
<evidence type="ECO:0000256" key="16">
    <source>
        <dbReference type="ARBA" id="ARBA00046918"/>
    </source>
</evidence>
<dbReference type="PROSITE" id="PS50835">
    <property type="entry name" value="IG_LIKE"/>
    <property type="match status" value="1"/>
</dbReference>
<evidence type="ECO:0000256" key="13">
    <source>
        <dbReference type="ARBA" id="ARBA00023180"/>
    </source>
</evidence>
<keyword evidence="5 18" id="KW-0812">Transmembrane</keyword>
<dbReference type="Gene3D" id="2.60.40.10">
    <property type="entry name" value="Immunoglobulins"/>
    <property type="match status" value="1"/>
</dbReference>
<dbReference type="Pfam" id="PF07686">
    <property type="entry name" value="V-set"/>
    <property type="match status" value="1"/>
</dbReference>
<dbReference type="InterPro" id="IPR003599">
    <property type="entry name" value="Ig_sub"/>
</dbReference>
<evidence type="ECO:0000256" key="10">
    <source>
        <dbReference type="ARBA" id="ARBA00023136"/>
    </source>
</evidence>
<evidence type="ECO:0000256" key="7">
    <source>
        <dbReference type="ARBA" id="ARBA00022859"/>
    </source>
</evidence>
<evidence type="ECO:0000256" key="8">
    <source>
        <dbReference type="ARBA" id="ARBA00022989"/>
    </source>
</evidence>
<gene>
    <name evidence="21" type="primary">Trem1</name>
</gene>
<evidence type="ECO:0000256" key="5">
    <source>
        <dbReference type="ARBA" id="ARBA00022692"/>
    </source>
</evidence>
<keyword evidence="22" id="KW-1185">Reference proteome</keyword>
<keyword evidence="12" id="KW-0675">Receptor</keyword>
<evidence type="ECO:0000256" key="18">
    <source>
        <dbReference type="SAM" id="Phobius"/>
    </source>
</evidence>
<keyword evidence="8 18" id="KW-1133">Transmembrane helix</keyword>
<dbReference type="InterPro" id="IPR013783">
    <property type="entry name" value="Ig-like_fold"/>
</dbReference>
<dbReference type="GO" id="GO:0045087">
    <property type="term" value="P:innate immune response"/>
    <property type="evidence" value="ECO:0007669"/>
    <property type="project" value="UniProtKB-KW"/>
</dbReference>
<evidence type="ECO:0000256" key="11">
    <source>
        <dbReference type="ARBA" id="ARBA00023157"/>
    </source>
</evidence>
<keyword evidence="13" id="KW-0325">Glycoprotein</keyword>
<dbReference type="GO" id="GO:0005886">
    <property type="term" value="C:plasma membrane"/>
    <property type="evidence" value="ECO:0007669"/>
    <property type="project" value="UniProtKB-SubCell"/>
</dbReference>
<keyword evidence="3" id="KW-1003">Cell membrane</keyword>
<evidence type="ECO:0000256" key="1">
    <source>
        <dbReference type="ARBA" id="ARBA00004251"/>
    </source>
</evidence>
<accession>A0A8C5K1Y6</accession>
<dbReference type="PANTHER" id="PTHR19357:SF0">
    <property type="entry name" value="TRIGGERING RECEPTOR EXPRESSED ON MYELOID CELLS 1"/>
    <property type="match status" value="1"/>
</dbReference>
<reference evidence="21" key="2">
    <citation type="submission" date="2025-09" db="UniProtKB">
        <authorList>
            <consortium name="Ensembl"/>
        </authorList>
    </citation>
    <scope>IDENTIFICATION</scope>
</reference>
<evidence type="ECO:0000256" key="17">
    <source>
        <dbReference type="SAM" id="MobiDB-lite"/>
    </source>
</evidence>
<keyword evidence="9" id="KW-1064">Adaptive immunity</keyword>
<feature type="region of interest" description="Disordered" evidence="17">
    <location>
        <begin position="160"/>
        <end position="182"/>
    </location>
</feature>
<dbReference type="GO" id="GO:0002250">
    <property type="term" value="P:adaptive immune response"/>
    <property type="evidence" value="ECO:0007669"/>
    <property type="project" value="UniProtKB-KW"/>
</dbReference>
<keyword evidence="11" id="KW-1015">Disulfide bond</keyword>
<name>A0A8C5K1Y6_JACJA</name>
<keyword evidence="10 18" id="KW-0472">Membrane</keyword>
<protein>
    <recommendedName>
        <fullName evidence="2">Triggering receptor expressed on myeloid cells 1</fullName>
    </recommendedName>
</protein>
<dbReference type="AlphaFoldDB" id="A0A8C5K1Y6"/>
<evidence type="ECO:0000256" key="19">
    <source>
        <dbReference type="SAM" id="SignalP"/>
    </source>
</evidence>
<feature type="transmembrane region" description="Helical" evidence="18">
    <location>
        <begin position="202"/>
        <end position="226"/>
    </location>
</feature>
<sequence length="232" mass="25502">MRKARFWGLLCMLFVSEVQPASDPDEERYEYTEGQSLTLGCPFNIMKYASSRKAWQRLQAGREPLTLVSTDRPTGNPSEVRVGRYMLTDVPREAMLHVQMTNLRVEDSGLYRCVIYHPPKDPVLLFHPVRLVVTRDPSATLAASDVPTPNAANISTSAATKNLSSAGSTTPTQHLPRSPTVVSSPDPGVTFTNVTSVVRVSVFIFIVPVVCGFLSKALVFIVLFAVTKKSFG</sequence>
<organism evidence="21 22">
    <name type="scientific">Jaculus jaculus</name>
    <name type="common">Lesser Egyptian jerboa</name>
    <dbReference type="NCBI Taxonomy" id="51337"/>
    <lineage>
        <taxon>Eukaryota</taxon>
        <taxon>Metazoa</taxon>
        <taxon>Chordata</taxon>
        <taxon>Craniata</taxon>
        <taxon>Vertebrata</taxon>
        <taxon>Euteleostomi</taxon>
        <taxon>Mammalia</taxon>
        <taxon>Eutheria</taxon>
        <taxon>Euarchontoglires</taxon>
        <taxon>Glires</taxon>
        <taxon>Rodentia</taxon>
        <taxon>Myomorpha</taxon>
        <taxon>Dipodoidea</taxon>
        <taxon>Dipodidae</taxon>
        <taxon>Dipodinae</taxon>
        <taxon>Jaculus</taxon>
    </lineage>
</organism>
<evidence type="ECO:0000256" key="4">
    <source>
        <dbReference type="ARBA" id="ARBA00022588"/>
    </source>
</evidence>
<feature type="chain" id="PRO_5034055657" description="Triggering receptor expressed on myeloid cells 1" evidence="19">
    <location>
        <begin position="21"/>
        <end position="232"/>
    </location>
</feature>
<dbReference type="GO" id="GO:0030593">
    <property type="term" value="P:neutrophil chemotaxis"/>
    <property type="evidence" value="ECO:0007669"/>
    <property type="project" value="Ensembl"/>
</dbReference>
<dbReference type="InterPro" id="IPR007110">
    <property type="entry name" value="Ig-like_dom"/>
</dbReference>
<comment type="subcellular location">
    <subcellularLocation>
        <location evidence="1">Cell membrane</location>
        <topology evidence="1">Single-pass type I membrane protein</topology>
    </subcellularLocation>
</comment>
<feature type="signal peptide" evidence="19">
    <location>
        <begin position="1"/>
        <end position="20"/>
    </location>
</feature>
<keyword evidence="4" id="KW-0399">Innate immunity</keyword>
<evidence type="ECO:0000256" key="9">
    <source>
        <dbReference type="ARBA" id="ARBA00023130"/>
    </source>
</evidence>
<evidence type="ECO:0000256" key="15">
    <source>
        <dbReference type="ARBA" id="ARBA00045778"/>
    </source>
</evidence>
<feature type="domain" description="Ig-like" evidence="20">
    <location>
        <begin position="20"/>
        <end position="117"/>
    </location>
</feature>
<comment type="subunit">
    <text evidence="16">Monomer. Homomultimer; when activated. Interacts with TYROBP/DAP12. Interacts with TLR4.</text>
</comment>